<evidence type="ECO:0000259" key="5">
    <source>
        <dbReference type="PROSITE" id="PS50893"/>
    </source>
</evidence>
<dbReference type="SUPFAM" id="SSF52540">
    <property type="entry name" value="P-loop containing nucleoside triphosphate hydrolases"/>
    <property type="match status" value="1"/>
</dbReference>
<dbReference type="InterPro" id="IPR017911">
    <property type="entry name" value="MacB-like_ATP-bd"/>
</dbReference>
<feature type="domain" description="ABC transporter" evidence="5">
    <location>
        <begin position="4"/>
        <end position="232"/>
    </location>
</feature>
<name>A0A1H7ZZ95_9BACT</name>
<keyword evidence="7" id="KW-1185">Reference proteome</keyword>
<dbReference type="PANTHER" id="PTHR24220:SF86">
    <property type="entry name" value="ABC TRANSPORTER ABCH.1"/>
    <property type="match status" value="1"/>
</dbReference>
<dbReference type="CDD" id="cd03255">
    <property type="entry name" value="ABC_MJ0796_LolCDE_FtsE"/>
    <property type="match status" value="1"/>
</dbReference>
<reference evidence="6 7" key="1">
    <citation type="submission" date="2016-10" db="EMBL/GenBank/DDBJ databases">
        <authorList>
            <person name="de Groot N.N."/>
        </authorList>
    </citation>
    <scope>NUCLEOTIDE SEQUENCE [LARGE SCALE GENOMIC DNA]</scope>
    <source>
        <strain evidence="6 7">DSM 8423</strain>
    </source>
</reference>
<dbReference type="PROSITE" id="PS00211">
    <property type="entry name" value="ABC_TRANSPORTER_1"/>
    <property type="match status" value="1"/>
</dbReference>
<dbReference type="GO" id="GO:0098796">
    <property type="term" value="C:membrane protein complex"/>
    <property type="evidence" value="ECO:0007669"/>
    <property type="project" value="UniProtKB-ARBA"/>
</dbReference>
<dbReference type="AlphaFoldDB" id="A0A1H7ZZ95"/>
<evidence type="ECO:0000313" key="7">
    <source>
        <dbReference type="Proteomes" id="UP000198744"/>
    </source>
</evidence>
<evidence type="ECO:0000256" key="3">
    <source>
        <dbReference type="ARBA" id="ARBA00022840"/>
    </source>
</evidence>
<keyword evidence="1" id="KW-0813">Transport</keyword>
<keyword evidence="3 6" id="KW-0067">ATP-binding</keyword>
<dbReference type="GO" id="GO:0005524">
    <property type="term" value="F:ATP binding"/>
    <property type="evidence" value="ECO:0007669"/>
    <property type="project" value="UniProtKB-KW"/>
</dbReference>
<dbReference type="Gene3D" id="3.40.50.300">
    <property type="entry name" value="P-loop containing nucleotide triphosphate hydrolases"/>
    <property type="match status" value="1"/>
</dbReference>
<evidence type="ECO:0000256" key="2">
    <source>
        <dbReference type="ARBA" id="ARBA00022741"/>
    </source>
</evidence>
<dbReference type="STRING" id="43775.SAMN04489760_1288"/>
<dbReference type="GO" id="GO:0016887">
    <property type="term" value="F:ATP hydrolysis activity"/>
    <property type="evidence" value="ECO:0007669"/>
    <property type="project" value="InterPro"/>
</dbReference>
<sequence length="232" mass="25375">MSLVVAEAITKDYQTGDIIIRAIGGISFAIDPASFVSFIGPSGSGKTTLLNIIGCLDAPTSGRLTVAGTDVGTLDRRQGAAFRGANIGFIFQDFNLLPVLTAYENIEYPLIMVQKVPPEERRRRVTALLETVGMADQAKKRPDQLSGGQKQRVAIARALVTNPKIVLADEPTANLDSHTAHTVIELMKKIRDERRTTFIFSTHDQKLVDEVEILFTLEDGLLKNQNNGEDKP</sequence>
<keyword evidence="2" id="KW-0547">Nucleotide-binding</keyword>
<dbReference type="OrthoDB" id="9809450at2"/>
<dbReference type="InterPro" id="IPR003439">
    <property type="entry name" value="ABC_transporter-like_ATP-bd"/>
</dbReference>
<dbReference type="PROSITE" id="PS50893">
    <property type="entry name" value="ABC_TRANSPORTER_2"/>
    <property type="match status" value="1"/>
</dbReference>
<dbReference type="InterPro" id="IPR015854">
    <property type="entry name" value="ABC_transpr_LolD-like"/>
</dbReference>
<gene>
    <name evidence="6" type="ORF">SAMN04489760_1288</name>
</gene>
<dbReference type="PANTHER" id="PTHR24220">
    <property type="entry name" value="IMPORT ATP-BINDING PROTEIN"/>
    <property type="match status" value="1"/>
</dbReference>
<organism evidence="6 7">
    <name type="scientific">Syntrophus gentianae</name>
    <dbReference type="NCBI Taxonomy" id="43775"/>
    <lineage>
        <taxon>Bacteria</taxon>
        <taxon>Pseudomonadati</taxon>
        <taxon>Thermodesulfobacteriota</taxon>
        <taxon>Syntrophia</taxon>
        <taxon>Syntrophales</taxon>
        <taxon>Syntrophaceae</taxon>
        <taxon>Syntrophus</taxon>
    </lineage>
</organism>
<dbReference type="SMART" id="SM00382">
    <property type="entry name" value="AAA"/>
    <property type="match status" value="1"/>
</dbReference>
<dbReference type="GO" id="GO:0005886">
    <property type="term" value="C:plasma membrane"/>
    <property type="evidence" value="ECO:0007669"/>
    <property type="project" value="TreeGrafter"/>
</dbReference>
<dbReference type="EMBL" id="FOBS01000028">
    <property type="protein sequence ID" value="SEM62908.1"/>
    <property type="molecule type" value="Genomic_DNA"/>
</dbReference>
<dbReference type="InterPro" id="IPR017871">
    <property type="entry name" value="ABC_transporter-like_CS"/>
</dbReference>
<evidence type="ECO:0000256" key="4">
    <source>
        <dbReference type="ARBA" id="ARBA00038388"/>
    </source>
</evidence>
<protein>
    <submittedName>
        <fullName evidence="6">Putative ABC transport system ATP-binding protein</fullName>
    </submittedName>
</protein>
<proteinExistence type="inferred from homology"/>
<evidence type="ECO:0000313" key="6">
    <source>
        <dbReference type="EMBL" id="SEM62908.1"/>
    </source>
</evidence>
<accession>A0A1H7ZZ95</accession>
<dbReference type="RefSeq" id="WP_093884397.1">
    <property type="nucleotide sequence ID" value="NZ_FOBS01000028.1"/>
</dbReference>
<dbReference type="InterPro" id="IPR027417">
    <property type="entry name" value="P-loop_NTPase"/>
</dbReference>
<dbReference type="FunFam" id="3.40.50.300:FF:000032">
    <property type="entry name" value="Export ABC transporter ATP-binding protein"/>
    <property type="match status" value="1"/>
</dbReference>
<comment type="similarity">
    <text evidence="4">Belongs to the ABC transporter superfamily. Macrolide exporter (TC 3.A.1.122) family.</text>
</comment>
<dbReference type="Proteomes" id="UP000198744">
    <property type="component" value="Unassembled WGS sequence"/>
</dbReference>
<dbReference type="Pfam" id="PF00005">
    <property type="entry name" value="ABC_tran"/>
    <property type="match status" value="1"/>
</dbReference>
<evidence type="ECO:0000256" key="1">
    <source>
        <dbReference type="ARBA" id="ARBA00022448"/>
    </source>
</evidence>
<dbReference type="GO" id="GO:0022857">
    <property type="term" value="F:transmembrane transporter activity"/>
    <property type="evidence" value="ECO:0007669"/>
    <property type="project" value="TreeGrafter"/>
</dbReference>
<dbReference type="InterPro" id="IPR003593">
    <property type="entry name" value="AAA+_ATPase"/>
</dbReference>